<dbReference type="Pfam" id="PF21853">
    <property type="entry name" value="DUF6912"/>
    <property type="match status" value="1"/>
</dbReference>
<dbReference type="AlphaFoldDB" id="A0A0S4QXX2"/>
<dbReference type="EMBL" id="FAOZ01000034">
    <property type="protein sequence ID" value="CUU59999.1"/>
    <property type="molecule type" value="Genomic_DNA"/>
</dbReference>
<reference evidence="2" key="1">
    <citation type="submission" date="2015-11" db="EMBL/GenBank/DDBJ databases">
        <authorList>
            <person name="Varghese N."/>
        </authorList>
    </citation>
    <scope>NUCLEOTIDE SEQUENCE [LARGE SCALE GENOMIC DNA]</scope>
    <source>
        <strain evidence="2">DSM 45899</strain>
    </source>
</reference>
<name>A0A0S4QXX2_9ACTN</name>
<gene>
    <name evidence="1" type="ORF">Ga0074812_13429</name>
</gene>
<protein>
    <submittedName>
        <fullName evidence="1">Uncharacterized protein</fullName>
    </submittedName>
</protein>
<accession>A0A0S4QXX2</accession>
<proteinExistence type="predicted"/>
<evidence type="ECO:0000313" key="1">
    <source>
        <dbReference type="EMBL" id="CUU59999.1"/>
    </source>
</evidence>
<evidence type="ECO:0000313" key="2">
    <source>
        <dbReference type="Proteomes" id="UP000198802"/>
    </source>
</evidence>
<sequence>MRVYLPSTLTAARAVLRDRTVPAGTAFAVTPALREWYSQSDTEEMEFAALQNAARACLRLLDADPDAPPRRFVFAADVEEKGVRVRDDLERGAVEVLEPVPLASVRAVHTDDPADDEAQAAVRAAVDAVLEADLGSDDAAFVVDGAEGFELLWFATQELADLL</sequence>
<dbReference type="InterPro" id="IPR054206">
    <property type="entry name" value="DUF6912"/>
</dbReference>
<organism evidence="1 2">
    <name type="scientific">Parafrankia irregularis</name>
    <dbReference type="NCBI Taxonomy" id="795642"/>
    <lineage>
        <taxon>Bacteria</taxon>
        <taxon>Bacillati</taxon>
        <taxon>Actinomycetota</taxon>
        <taxon>Actinomycetes</taxon>
        <taxon>Frankiales</taxon>
        <taxon>Frankiaceae</taxon>
        <taxon>Parafrankia</taxon>
    </lineage>
</organism>
<dbReference type="RefSeq" id="WP_091284486.1">
    <property type="nucleotide sequence ID" value="NZ_FAOZ01000034.1"/>
</dbReference>
<dbReference type="Proteomes" id="UP000198802">
    <property type="component" value="Unassembled WGS sequence"/>
</dbReference>
<keyword evidence="2" id="KW-1185">Reference proteome</keyword>